<sequence length="280" mass="31322">MTDFEIAAKHALAKYSPIAEELTPLASQPDRQVFLAPQAKIILKAYTDGKILEKEHTITQKAERAGILVPHVMGIEVGNPTILVMEYINGKPLNVDYPKAAKEAGTCLQRFHALGATPPFSGGQYSWAEFISWWTQTEIENCKKIHAFDKHVYDALHHTFNTFASTIADRPIVLLHGDLQAAHILVDPHEDKFVGFLDFADAQPGDPLMDIAVLSLWDTRLANLVLAGYSGIDNSTETQDILSHYRLLRHVAEIPWLTARGLTQQVDKNKKAIFDFLEKK</sequence>
<reference evidence="2 3" key="1">
    <citation type="submission" date="2018-02" db="EMBL/GenBank/DDBJ databases">
        <title>Genomic Reconstructions from Amazon Rainforest and Pasture Soil Reveal Novel Insights into the Physiology of Candidate Phyla in Tropical Sites.</title>
        <authorList>
            <person name="Kroeger M.E."/>
            <person name="Delmont T."/>
            <person name="Eren A.M."/>
            <person name="Guo J."/>
            <person name="Meyer K.M."/>
            <person name="Khan K."/>
            <person name="Rodrigues J.L.M."/>
            <person name="Bohannan B.J.M."/>
            <person name="Tringe S."/>
            <person name="Borges C.D."/>
            <person name="Tiedje J."/>
            <person name="Tsai S.M."/>
            <person name="Nusslein K."/>
        </authorList>
    </citation>
    <scope>NUCLEOTIDE SEQUENCE [LARGE SCALE GENOMIC DNA]</scope>
    <source>
        <strain evidence="2">Amazon FNV 2010 28 9</strain>
    </source>
</reference>
<comment type="caution">
    <text evidence="2">The sequence shown here is derived from an EMBL/GenBank/DDBJ whole genome shotgun (WGS) entry which is preliminary data.</text>
</comment>
<dbReference type="InterPro" id="IPR002575">
    <property type="entry name" value="Aminoglycoside_PTrfase"/>
</dbReference>
<dbReference type="AlphaFoldDB" id="A0A317JPR5"/>
<evidence type="ECO:0000313" key="2">
    <source>
        <dbReference type="EMBL" id="PWU23248.1"/>
    </source>
</evidence>
<feature type="domain" description="Aminoglycoside phosphotransferase" evidence="1">
    <location>
        <begin position="40"/>
        <end position="229"/>
    </location>
</feature>
<dbReference type="PANTHER" id="PTHR21310:SF15">
    <property type="entry name" value="AMINOGLYCOSIDE PHOSPHOTRANSFERASE DOMAIN-CONTAINING PROTEIN"/>
    <property type="match status" value="1"/>
</dbReference>
<name>A0A317JPR5_9BACT</name>
<dbReference type="PANTHER" id="PTHR21310">
    <property type="entry name" value="AMINOGLYCOSIDE PHOSPHOTRANSFERASE-RELATED-RELATED"/>
    <property type="match status" value="1"/>
</dbReference>
<protein>
    <recommendedName>
        <fullName evidence="1">Aminoglycoside phosphotransferase domain-containing protein</fullName>
    </recommendedName>
</protein>
<dbReference type="Pfam" id="PF01636">
    <property type="entry name" value="APH"/>
    <property type="match status" value="1"/>
</dbReference>
<organism evidence="2 3">
    <name type="scientific">Candidatus Cerribacteria bacterium 'Amazon FNV 2010 28 9'</name>
    <dbReference type="NCBI Taxonomy" id="2081795"/>
    <lineage>
        <taxon>Bacteria</taxon>
        <taxon>Candidatus Cerribacteria</taxon>
    </lineage>
</organism>
<gene>
    <name evidence="2" type="ORF">C5B42_03730</name>
</gene>
<evidence type="ECO:0000259" key="1">
    <source>
        <dbReference type="Pfam" id="PF01636"/>
    </source>
</evidence>
<accession>A0A317JPR5</accession>
<dbReference type="EMBL" id="PSRQ01000042">
    <property type="protein sequence ID" value="PWU23248.1"/>
    <property type="molecule type" value="Genomic_DNA"/>
</dbReference>
<proteinExistence type="predicted"/>
<dbReference type="InterPro" id="IPR051678">
    <property type="entry name" value="AGP_Transferase"/>
</dbReference>
<dbReference type="InterPro" id="IPR011009">
    <property type="entry name" value="Kinase-like_dom_sf"/>
</dbReference>
<dbReference type="Proteomes" id="UP000246104">
    <property type="component" value="Unassembled WGS sequence"/>
</dbReference>
<dbReference type="Gene3D" id="3.90.1200.10">
    <property type="match status" value="1"/>
</dbReference>
<dbReference type="SUPFAM" id="SSF56112">
    <property type="entry name" value="Protein kinase-like (PK-like)"/>
    <property type="match status" value="1"/>
</dbReference>
<evidence type="ECO:0000313" key="3">
    <source>
        <dbReference type="Proteomes" id="UP000246104"/>
    </source>
</evidence>